<dbReference type="KEGG" id="fil:BN1229_v1_1407"/>
<gene>
    <name evidence="1" type="ORF">YBN1229_v1_1408</name>
</gene>
<dbReference type="EMBL" id="LN829119">
    <property type="protein sequence ID" value="CPR17766.1"/>
    <property type="molecule type" value="Genomic_DNA"/>
</dbReference>
<dbReference type="KEGG" id="fiy:BN1229_v1_1408"/>
<reference evidence="2" key="1">
    <citation type="submission" date="2015-02" db="EMBL/GenBank/DDBJ databases">
        <authorList>
            <person name="Chooi Y.-H."/>
        </authorList>
    </citation>
    <scope>NUCLEOTIDE SEQUENCE [LARGE SCALE GENOMIC DNA]</scope>
    <source>
        <strain evidence="2">strain Y</strain>
    </source>
</reference>
<name>A0A0D6JED5_9HYPH</name>
<keyword evidence="2" id="KW-1185">Reference proteome</keyword>
<evidence type="ECO:0000313" key="2">
    <source>
        <dbReference type="Proteomes" id="UP000033187"/>
    </source>
</evidence>
<dbReference type="Proteomes" id="UP000033187">
    <property type="component" value="Chromosome 1"/>
</dbReference>
<sequence>MRERMREAGDVAEDVDINIIERGERSFVSNRLKLSVRF</sequence>
<evidence type="ECO:0000313" key="1">
    <source>
        <dbReference type="EMBL" id="CPR17766.1"/>
    </source>
</evidence>
<proteinExistence type="predicted"/>
<organism evidence="1 2">
    <name type="scientific">Candidatus Filomicrobium marinum</name>
    <dbReference type="NCBI Taxonomy" id="1608628"/>
    <lineage>
        <taxon>Bacteria</taxon>
        <taxon>Pseudomonadati</taxon>
        <taxon>Pseudomonadota</taxon>
        <taxon>Alphaproteobacteria</taxon>
        <taxon>Hyphomicrobiales</taxon>
        <taxon>Hyphomicrobiaceae</taxon>
        <taxon>Filomicrobium</taxon>
    </lineage>
</organism>
<protein>
    <submittedName>
        <fullName evidence="1">Uncharacterized protein</fullName>
    </submittedName>
</protein>
<accession>A0A0D6JED5</accession>
<dbReference type="AlphaFoldDB" id="A0A0D6JED5"/>